<sequence>MSGKSKIVVLFGVVVLLYVLFSSNTEAVEVEVESED</sequence>
<accession>A0A1M5REK1</accession>
<organism evidence="1 2">
    <name type="scientific">Halobaculum gomorrense</name>
    <dbReference type="NCBI Taxonomy" id="43928"/>
    <lineage>
        <taxon>Archaea</taxon>
        <taxon>Methanobacteriati</taxon>
        <taxon>Methanobacteriota</taxon>
        <taxon>Stenosarchaea group</taxon>
        <taxon>Halobacteria</taxon>
        <taxon>Halobacteriales</taxon>
        <taxon>Haloferacaceae</taxon>
        <taxon>Halobaculum</taxon>
    </lineage>
</organism>
<dbReference type="Proteomes" id="UP000184357">
    <property type="component" value="Unassembled WGS sequence"/>
</dbReference>
<reference evidence="1 2" key="1">
    <citation type="submission" date="2016-11" db="EMBL/GenBank/DDBJ databases">
        <authorList>
            <person name="Jaros S."/>
            <person name="Januszkiewicz K."/>
            <person name="Wedrychowicz H."/>
        </authorList>
    </citation>
    <scope>NUCLEOTIDE SEQUENCE [LARGE SCALE GENOMIC DNA]</scope>
    <source>
        <strain evidence="1 2">DSM 9297</strain>
    </source>
</reference>
<name>A0A1M5REK1_9EURY</name>
<protein>
    <submittedName>
        <fullName evidence="1">Uncharacterized protein</fullName>
    </submittedName>
</protein>
<dbReference type="AlphaFoldDB" id="A0A1M5REK1"/>
<evidence type="ECO:0000313" key="2">
    <source>
        <dbReference type="Proteomes" id="UP000184357"/>
    </source>
</evidence>
<keyword evidence="2" id="KW-1185">Reference proteome</keyword>
<dbReference type="EMBL" id="FQWV01000005">
    <property type="protein sequence ID" value="SHH24745.1"/>
    <property type="molecule type" value="Genomic_DNA"/>
</dbReference>
<evidence type="ECO:0000313" key="1">
    <source>
        <dbReference type="EMBL" id="SHH24745.1"/>
    </source>
</evidence>
<gene>
    <name evidence="1" type="ORF">SAMN05443636_2166</name>
</gene>
<proteinExistence type="predicted"/>
<dbReference type="STRING" id="43928.SAMN05443636_2166"/>